<feature type="domain" description="Transmembrane protein 106 C-terminal" evidence="8">
    <location>
        <begin position="143"/>
        <end position="281"/>
    </location>
</feature>
<keyword evidence="11" id="KW-1185">Reference proteome</keyword>
<evidence type="ECO:0000256" key="3">
    <source>
        <dbReference type="ARBA" id="ARBA00022692"/>
    </source>
</evidence>
<organism evidence="12">
    <name type="scientific">Nippostrongylus brasiliensis</name>
    <name type="common">Rat hookworm</name>
    <dbReference type="NCBI Taxonomy" id="27835"/>
    <lineage>
        <taxon>Eukaryota</taxon>
        <taxon>Metazoa</taxon>
        <taxon>Ecdysozoa</taxon>
        <taxon>Nematoda</taxon>
        <taxon>Chromadorea</taxon>
        <taxon>Rhabditida</taxon>
        <taxon>Rhabditina</taxon>
        <taxon>Rhabditomorpha</taxon>
        <taxon>Strongyloidea</taxon>
        <taxon>Heligmosomidae</taxon>
        <taxon>Nippostrongylus</taxon>
    </lineage>
</organism>
<evidence type="ECO:0000256" key="1">
    <source>
        <dbReference type="ARBA" id="ARBA00004308"/>
    </source>
</evidence>
<evidence type="ECO:0000259" key="8">
    <source>
        <dbReference type="Pfam" id="PF07092"/>
    </source>
</evidence>
<keyword evidence="4 7" id="KW-1133">Transmembrane helix</keyword>
<evidence type="ECO:0000259" key="9">
    <source>
        <dbReference type="Pfam" id="PF21002"/>
    </source>
</evidence>
<dbReference type="STRING" id="27835.A0A0N4YNA0"/>
<feature type="domain" description="Transmembrane protein 106 N-terminal" evidence="9">
    <location>
        <begin position="50"/>
        <end position="119"/>
    </location>
</feature>
<dbReference type="AlphaFoldDB" id="A0A0N4YNA0"/>
<keyword evidence="5 7" id="KW-0472">Membrane</keyword>
<evidence type="ECO:0000256" key="6">
    <source>
        <dbReference type="SAM" id="MobiDB-lite"/>
    </source>
</evidence>
<feature type="transmembrane region" description="Helical" evidence="7">
    <location>
        <begin position="120"/>
        <end position="142"/>
    </location>
</feature>
<accession>A0A0N4YNA0</accession>
<gene>
    <name evidence="10" type="ORF">NBR_LOCUS18702</name>
</gene>
<reference evidence="10 11" key="2">
    <citation type="submission" date="2018-11" db="EMBL/GenBank/DDBJ databases">
        <authorList>
            <consortium name="Pathogen Informatics"/>
        </authorList>
    </citation>
    <scope>NUCLEOTIDE SEQUENCE [LARGE SCALE GENOMIC DNA]</scope>
</reference>
<name>A0A0N4YNA0_NIPBR</name>
<sequence length="390" mass="43333">MSARLSSDAKVASSTNVNKQASADGAKMPTTIGIWERARIRARRFFGNHETLPEDPSVAGDDRSDPSNSRSLHTDYTELMGGSVPCPSCKGTGRIPKEMEETLVALIPLNDDRLKPKRTWFWVLVGIAVCVVIASIAIFMLVPRSVDLSSNRPAINIIHVTKHEQLPPKIQFHFMNYVNISNANYYVVQVVNTSATIISKFQPWSSDVIGSGLNGTMVAVAPLSSHNNRLMFNNSVTLTDVVAEYCQAPFSRLTSLYVNMQFDIVVSLMYFNHREQVSLSTTQQPLLEWKRRMETDDNDRPCDDEGSEGKQEGDTEEIGDHELTDNPLEEENGDVEQICDDVDDDMASIASSDLSMADEAGANSDEEEEEEDEDELPKGLVKQEPNIKND</sequence>
<evidence type="ECO:0000256" key="7">
    <source>
        <dbReference type="SAM" id="Phobius"/>
    </source>
</evidence>
<evidence type="ECO:0000256" key="2">
    <source>
        <dbReference type="ARBA" id="ARBA00008111"/>
    </source>
</evidence>
<dbReference type="GO" id="GO:0012505">
    <property type="term" value="C:endomembrane system"/>
    <property type="evidence" value="ECO:0007669"/>
    <property type="project" value="UniProtKB-SubCell"/>
</dbReference>
<evidence type="ECO:0000256" key="5">
    <source>
        <dbReference type="ARBA" id="ARBA00023136"/>
    </source>
</evidence>
<feature type="region of interest" description="Disordered" evidence="6">
    <location>
        <begin position="292"/>
        <end position="390"/>
    </location>
</feature>
<evidence type="ECO:0000313" key="10">
    <source>
        <dbReference type="EMBL" id="VDL82427.1"/>
    </source>
</evidence>
<dbReference type="PANTHER" id="PTHR28556:SF4">
    <property type="entry name" value="TRANSMEMBRANE PROTEIN 106A"/>
    <property type="match status" value="1"/>
</dbReference>
<feature type="compositionally biased region" description="Basic and acidic residues" evidence="6">
    <location>
        <begin position="292"/>
        <end position="324"/>
    </location>
</feature>
<comment type="similarity">
    <text evidence="2">Belongs to the TMEM106 family.</text>
</comment>
<reference evidence="12" key="1">
    <citation type="submission" date="2017-02" db="UniProtKB">
        <authorList>
            <consortium name="WormBaseParasite"/>
        </authorList>
    </citation>
    <scope>IDENTIFICATION</scope>
</reference>
<protein>
    <submittedName>
        <fullName evidence="12">Transmembrane protein 106A</fullName>
    </submittedName>
</protein>
<proteinExistence type="inferred from homology"/>
<evidence type="ECO:0000313" key="11">
    <source>
        <dbReference type="Proteomes" id="UP000271162"/>
    </source>
</evidence>
<evidence type="ECO:0000256" key="4">
    <source>
        <dbReference type="ARBA" id="ARBA00022989"/>
    </source>
</evidence>
<dbReference type="InterPro" id="IPR048509">
    <property type="entry name" value="TMEM106_C"/>
</dbReference>
<feature type="compositionally biased region" description="Polar residues" evidence="6">
    <location>
        <begin position="12"/>
        <end position="21"/>
    </location>
</feature>
<dbReference type="WBParaSite" id="NBR_0001870101-mRNA-1">
    <property type="protein sequence ID" value="NBR_0001870101-mRNA-1"/>
    <property type="gene ID" value="NBR_0001870101"/>
</dbReference>
<feature type="region of interest" description="Disordered" evidence="6">
    <location>
        <begin position="1"/>
        <end position="24"/>
    </location>
</feature>
<dbReference type="Pfam" id="PF21002">
    <property type="entry name" value="TMEM106_N"/>
    <property type="match status" value="1"/>
</dbReference>
<dbReference type="InterPro" id="IPR048511">
    <property type="entry name" value="TMEM106_N"/>
</dbReference>
<dbReference type="PANTHER" id="PTHR28556">
    <property type="entry name" value="TRANSMEMBRANE PROTEIN 106B"/>
    <property type="match status" value="1"/>
</dbReference>
<dbReference type="Proteomes" id="UP000271162">
    <property type="component" value="Unassembled WGS sequence"/>
</dbReference>
<dbReference type="EMBL" id="UYSL01023618">
    <property type="protein sequence ID" value="VDL82427.1"/>
    <property type="molecule type" value="Genomic_DNA"/>
</dbReference>
<evidence type="ECO:0000313" key="12">
    <source>
        <dbReference type="WBParaSite" id="NBR_0001870101-mRNA-1"/>
    </source>
</evidence>
<comment type="subcellular location">
    <subcellularLocation>
        <location evidence="1">Endomembrane system</location>
    </subcellularLocation>
</comment>
<feature type="compositionally biased region" description="Acidic residues" evidence="6">
    <location>
        <begin position="364"/>
        <end position="375"/>
    </location>
</feature>
<feature type="compositionally biased region" description="Acidic residues" evidence="6">
    <location>
        <begin position="327"/>
        <end position="346"/>
    </location>
</feature>
<feature type="region of interest" description="Disordered" evidence="6">
    <location>
        <begin position="51"/>
        <end position="79"/>
    </location>
</feature>
<keyword evidence="3 7" id="KW-0812">Transmembrane</keyword>
<dbReference type="Pfam" id="PF07092">
    <property type="entry name" value="TMEM106"/>
    <property type="match status" value="1"/>
</dbReference>
<dbReference type="InterPro" id="IPR009790">
    <property type="entry name" value="TMEM106"/>
</dbReference>